<proteinExistence type="predicted"/>
<dbReference type="AlphaFoldDB" id="A0A0F9L370"/>
<dbReference type="Gene3D" id="3.40.50.2000">
    <property type="entry name" value="Glycogen Phosphorylase B"/>
    <property type="match status" value="1"/>
</dbReference>
<dbReference type="SUPFAM" id="SSF53756">
    <property type="entry name" value="UDP-Glycosyltransferase/glycogen phosphorylase"/>
    <property type="match status" value="1"/>
</dbReference>
<dbReference type="CDD" id="cd01635">
    <property type="entry name" value="Glycosyltransferase_GTB-type"/>
    <property type="match status" value="1"/>
</dbReference>
<sequence length="299" mass="35480">MRIAHVTTDFYGKLLSEALRLEFEVDDFQAWGDIKDHHKYDMTIVEYLGAEAINATKRSVSKNLVLRTRGVEVYEGHLRKIIWAHVKWLLTLGEHQVDYFERRWHRLGCKPYNIDWLPQVAPLEKFELRKDPKENNNVAMLSNITGRKGSDRIPEFLLRYPNKRIEHYGTICAYGYSVQEFVRWRLEKLGLSDRYKHRENVSFDKISEWLENKTYLFFPSIAEGLGRAVLECMCKGVKPIIRNYKGASELWPSQLLYNDIKDIDRIMDLQYEPEAYRKFVEDRYSKQAILNKFKDIFGL</sequence>
<dbReference type="InterPro" id="IPR001296">
    <property type="entry name" value="Glyco_trans_1"/>
</dbReference>
<reference evidence="2" key="1">
    <citation type="journal article" date="2015" name="Nature">
        <title>Complex archaea that bridge the gap between prokaryotes and eukaryotes.</title>
        <authorList>
            <person name="Spang A."/>
            <person name="Saw J.H."/>
            <person name="Jorgensen S.L."/>
            <person name="Zaremba-Niedzwiedzka K."/>
            <person name="Martijn J."/>
            <person name="Lind A.E."/>
            <person name="van Eijk R."/>
            <person name="Schleper C."/>
            <person name="Guy L."/>
            <person name="Ettema T.J."/>
        </authorList>
    </citation>
    <scope>NUCLEOTIDE SEQUENCE</scope>
</reference>
<comment type="caution">
    <text evidence="2">The sequence shown here is derived from an EMBL/GenBank/DDBJ whole genome shotgun (WGS) entry which is preliminary data.</text>
</comment>
<dbReference type="EMBL" id="LAZR01006988">
    <property type="protein sequence ID" value="KKM88233.1"/>
    <property type="molecule type" value="Genomic_DNA"/>
</dbReference>
<organism evidence="2">
    <name type="scientific">marine sediment metagenome</name>
    <dbReference type="NCBI Taxonomy" id="412755"/>
    <lineage>
        <taxon>unclassified sequences</taxon>
        <taxon>metagenomes</taxon>
        <taxon>ecological metagenomes</taxon>
    </lineage>
</organism>
<accession>A0A0F9L370</accession>
<feature type="domain" description="Glycosyl transferase family 1" evidence="1">
    <location>
        <begin position="132"/>
        <end position="250"/>
    </location>
</feature>
<dbReference type="GO" id="GO:0016757">
    <property type="term" value="F:glycosyltransferase activity"/>
    <property type="evidence" value="ECO:0007669"/>
    <property type="project" value="InterPro"/>
</dbReference>
<protein>
    <recommendedName>
        <fullName evidence="1">Glycosyl transferase family 1 domain-containing protein</fullName>
    </recommendedName>
</protein>
<dbReference type="Pfam" id="PF00534">
    <property type="entry name" value="Glycos_transf_1"/>
    <property type="match status" value="1"/>
</dbReference>
<evidence type="ECO:0000313" key="2">
    <source>
        <dbReference type="EMBL" id="KKM88233.1"/>
    </source>
</evidence>
<gene>
    <name evidence="2" type="ORF">LCGC14_1260780</name>
</gene>
<name>A0A0F9L370_9ZZZZ</name>
<evidence type="ECO:0000259" key="1">
    <source>
        <dbReference type="Pfam" id="PF00534"/>
    </source>
</evidence>